<proteinExistence type="predicted"/>
<dbReference type="InterPro" id="IPR001031">
    <property type="entry name" value="Thioesterase"/>
</dbReference>
<dbReference type="OrthoDB" id="10253869at2759"/>
<accession>A0A9W8BBE5</accession>
<evidence type="ECO:0000313" key="3">
    <source>
        <dbReference type="Proteomes" id="UP001151582"/>
    </source>
</evidence>
<dbReference type="AlphaFoldDB" id="A0A9W8BBE5"/>
<dbReference type="Pfam" id="PF00975">
    <property type="entry name" value="Thioesterase"/>
    <property type="match status" value="1"/>
</dbReference>
<comment type="caution">
    <text evidence="2">The sequence shown here is derived from an EMBL/GenBank/DDBJ whole genome shotgun (WGS) entry which is preliminary data.</text>
</comment>
<dbReference type="EMBL" id="JANBQB010000067">
    <property type="protein sequence ID" value="KAJ1983158.1"/>
    <property type="molecule type" value="Genomic_DNA"/>
</dbReference>
<dbReference type="InterPro" id="IPR029058">
    <property type="entry name" value="AB_hydrolase_fold"/>
</dbReference>
<dbReference type="Gene3D" id="3.40.50.1820">
    <property type="entry name" value="alpha/beta hydrolase"/>
    <property type="match status" value="1"/>
</dbReference>
<evidence type="ECO:0000259" key="1">
    <source>
        <dbReference type="Pfam" id="PF00975"/>
    </source>
</evidence>
<name>A0A9W8BBE5_9FUNG</name>
<keyword evidence="3" id="KW-1185">Reference proteome</keyword>
<evidence type="ECO:0000313" key="2">
    <source>
        <dbReference type="EMBL" id="KAJ1983158.1"/>
    </source>
</evidence>
<dbReference type="Proteomes" id="UP001151582">
    <property type="component" value="Unassembled WGS sequence"/>
</dbReference>
<reference evidence="2" key="1">
    <citation type="submission" date="2022-07" db="EMBL/GenBank/DDBJ databases">
        <title>Phylogenomic reconstructions and comparative analyses of Kickxellomycotina fungi.</title>
        <authorList>
            <person name="Reynolds N.K."/>
            <person name="Stajich J.E."/>
            <person name="Barry K."/>
            <person name="Grigoriev I.V."/>
            <person name="Crous P."/>
            <person name="Smith M.E."/>
        </authorList>
    </citation>
    <scope>NUCLEOTIDE SEQUENCE</scope>
    <source>
        <strain evidence="2">RSA 567</strain>
    </source>
</reference>
<gene>
    <name evidence="2" type="ORF">H4R34_001444</name>
</gene>
<organism evidence="2 3">
    <name type="scientific">Dimargaris verticillata</name>
    <dbReference type="NCBI Taxonomy" id="2761393"/>
    <lineage>
        <taxon>Eukaryota</taxon>
        <taxon>Fungi</taxon>
        <taxon>Fungi incertae sedis</taxon>
        <taxon>Zoopagomycota</taxon>
        <taxon>Kickxellomycotina</taxon>
        <taxon>Dimargaritomycetes</taxon>
        <taxon>Dimargaritales</taxon>
        <taxon>Dimargaritaceae</taxon>
        <taxon>Dimargaris</taxon>
    </lineage>
</organism>
<sequence>MRVDYESVTLYQKAVTKTKPFFLIHGASGLSLPFFAIPPIDRPLYGIGYPYFNDPLDSPKRRSFESLEEGAVEYIRLMKMYQPTGPYLLGGFSFGGVMAIEMARQLTERGEEVMHVVMLDSPCTTYYRTLNTEDSGWLDNLVKMTPDLDSDTREKIRQSYLQANKLLYRYDPPTYNGKVTLIKCTAREDWDRFLSPEEKKCEDDIFFDPSSGWDQCLSNLDTKPIAVVHDRMFTFDNVEKTVKLLRQAIDQYD</sequence>
<feature type="domain" description="Thioesterase" evidence="1">
    <location>
        <begin position="61"/>
        <end position="245"/>
    </location>
</feature>
<dbReference type="SUPFAM" id="SSF53474">
    <property type="entry name" value="alpha/beta-Hydrolases"/>
    <property type="match status" value="1"/>
</dbReference>
<protein>
    <recommendedName>
        <fullName evidence="1">Thioesterase domain-containing protein</fullName>
    </recommendedName>
</protein>